<protein>
    <recommendedName>
        <fullName evidence="4">DUF320 domain-containing protein</fullName>
    </recommendedName>
</protein>
<evidence type="ECO:0008006" key="4">
    <source>
        <dbReference type="Google" id="ProtNLM"/>
    </source>
</evidence>
<dbReference type="EMBL" id="SMKU01000118">
    <property type="protein sequence ID" value="TDD82941.1"/>
    <property type="molecule type" value="Genomic_DNA"/>
</dbReference>
<dbReference type="RefSeq" id="WP_131896178.1">
    <property type="nucleotide sequence ID" value="NZ_SMKU01000118.1"/>
</dbReference>
<accession>A0A4R5BA68</accession>
<gene>
    <name evidence="2" type="ORF">E1298_21990</name>
</gene>
<evidence type="ECO:0000313" key="2">
    <source>
        <dbReference type="EMBL" id="TDD82941.1"/>
    </source>
</evidence>
<name>A0A4R5BA68_9ACTN</name>
<organism evidence="2 3">
    <name type="scientific">Actinomadura rubrisoli</name>
    <dbReference type="NCBI Taxonomy" id="2530368"/>
    <lineage>
        <taxon>Bacteria</taxon>
        <taxon>Bacillati</taxon>
        <taxon>Actinomycetota</taxon>
        <taxon>Actinomycetes</taxon>
        <taxon>Streptosporangiales</taxon>
        <taxon>Thermomonosporaceae</taxon>
        <taxon>Actinomadura</taxon>
    </lineage>
</organism>
<comment type="caution">
    <text evidence="2">The sequence shown here is derived from an EMBL/GenBank/DDBJ whole genome shotgun (WGS) entry which is preliminary data.</text>
</comment>
<keyword evidence="3" id="KW-1185">Reference proteome</keyword>
<proteinExistence type="predicted"/>
<feature type="chain" id="PRO_5020538427" description="DUF320 domain-containing protein" evidence="1">
    <location>
        <begin position="28"/>
        <end position="93"/>
    </location>
</feature>
<reference evidence="2 3" key="1">
    <citation type="submission" date="2019-03" db="EMBL/GenBank/DDBJ databases">
        <title>Draft genome sequences of novel Actinobacteria.</title>
        <authorList>
            <person name="Sahin N."/>
            <person name="Ay H."/>
            <person name="Saygin H."/>
        </authorList>
    </citation>
    <scope>NUCLEOTIDE SEQUENCE [LARGE SCALE GENOMIC DNA]</scope>
    <source>
        <strain evidence="2 3">H3C3</strain>
    </source>
</reference>
<sequence>MIRTAIKTGTVVAALAGAALMASPANAAPLDNNHSSANGNNVNQVIVGGYGVTCGSVSLASPKSGTNCNGNGIYNAGNASETGAWLGQGFGRG</sequence>
<evidence type="ECO:0000256" key="1">
    <source>
        <dbReference type="SAM" id="SignalP"/>
    </source>
</evidence>
<keyword evidence="1" id="KW-0732">Signal</keyword>
<feature type="signal peptide" evidence="1">
    <location>
        <begin position="1"/>
        <end position="27"/>
    </location>
</feature>
<evidence type="ECO:0000313" key="3">
    <source>
        <dbReference type="Proteomes" id="UP000294513"/>
    </source>
</evidence>
<dbReference type="AlphaFoldDB" id="A0A4R5BA68"/>
<dbReference type="Proteomes" id="UP000294513">
    <property type="component" value="Unassembled WGS sequence"/>
</dbReference>